<evidence type="ECO:0000313" key="1">
    <source>
        <dbReference type="EMBL" id="NYG55726.1"/>
    </source>
</evidence>
<gene>
    <name evidence="1" type="ORF">BJ989_002030</name>
</gene>
<reference evidence="1 2" key="1">
    <citation type="submission" date="2020-07" db="EMBL/GenBank/DDBJ databases">
        <title>Sequencing the genomes of 1000 actinobacteria strains.</title>
        <authorList>
            <person name="Klenk H.-P."/>
        </authorList>
    </citation>
    <scope>NUCLEOTIDE SEQUENCE [LARGE SCALE GENOMIC DNA]</scope>
    <source>
        <strain evidence="1 2">DSM 24552</strain>
    </source>
</reference>
<proteinExistence type="predicted"/>
<protein>
    <submittedName>
        <fullName evidence="1">Uncharacterized protein</fullName>
    </submittedName>
</protein>
<comment type="caution">
    <text evidence="1">The sequence shown here is derived from an EMBL/GenBank/DDBJ whole genome shotgun (WGS) entry which is preliminary data.</text>
</comment>
<name>A0A7Y9RUS8_9ACTN</name>
<evidence type="ECO:0000313" key="2">
    <source>
        <dbReference type="Proteomes" id="UP000544110"/>
    </source>
</evidence>
<dbReference type="RefSeq" id="WP_179518122.1">
    <property type="nucleotide sequence ID" value="NZ_JACCAC010000001.1"/>
</dbReference>
<dbReference type="EMBL" id="JACCAC010000001">
    <property type="protein sequence ID" value="NYG55726.1"/>
    <property type="molecule type" value="Genomic_DNA"/>
</dbReference>
<accession>A0A7Y9RUS8</accession>
<dbReference type="Proteomes" id="UP000544110">
    <property type="component" value="Unassembled WGS sequence"/>
</dbReference>
<dbReference type="AlphaFoldDB" id="A0A7Y9RUS8"/>
<sequence>MDLIGHIDMVAAELRTDPTETYEVGVGVASAAWWFVGDANVGEAARLISDVFGTWAEVIHTHGHSGGSTEAEVLQAHDQIEAAVADWSASGREDPVAFGRRWRATLDRVYAPWLEEFTLNTAAE</sequence>
<organism evidence="1 2">
    <name type="scientific">Nocardioides perillae</name>
    <dbReference type="NCBI Taxonomy" id="1119534"/>
    <lineage>
        <taxon>Bacteria</taxon>
        <taxon>Bacillati</taxon>
        <taxon>Actinomycetota</taxon>
        <taxon>Actinomycetes</taxon>
        <taxon>Propionibacteriales</taxon>
        <taxon>Nocardioidaceae</taxon>
        <taxon>Nocardioides</taxon>
    </lineage>
</organism>
<keyword evidence="2" id="KW-1185">Reference proteome</keyword>